<gene>
    <name evidence="1" type="ORF">B8W67_09065</name>
</gene>
<reference evidence="1 2" key="1">
    <citation type="submission" date="2017-04" db="EMBL/GenBank/DDBJ databases">
        <title>The new phylogeny of genus Mycobacterium.</title>
        <authorList>
            <person name="Tortoli E."/>
            <person name="Trovato A."/>
            <person name="Cirillo D.M."/>
        </authorList>
    </citation>
    <scope>NUCLEOTIDE SEQUENCE [LARGE SCALE GENOMIC DNA]</scope>
    <source>
        <strain evidence="1 2">KCTC 19819</strain>
    </source>
</reference>
<dbReference type="OrthoDB" id="4760773at2"/>
<dbReference type="RefSeq" id="WP_085303582.1">
    <property type="nucleotide sequence ID" value="NZ_AP022594.1"/>
</dbReference>
<dbReference type="AlphaFoldDB" id="A0A7I7SGN6"/>
<sequence>MPELAAGYRRPLPAERPSGLARRRLPAGTTLWRLEAQGPEAWDWAGFATPRFRFDPESGAFRTRYAGSTLPGAARERYRGTGLLIPADHADQQITRLVAARPLRVLDLRTERNLDLLDLDDQISTGQHPAVWRTCHRLADAVHRWWPPTPADPHPLDAIVYRSRTTPETSLNVAIFGIAAFTARCWPLGRRTDLLAELVLHHGFTIGWELGG</sequence>
<keyword evidence="2" id="KW-1185">Reference proteome</keyword>
<proteinExistence type="predicted"/>
<organism evidence="1 2">
    <name type="scientific">Mycolicibacillus koreensis</name>
    <dbReference type="NCBI Taxonomy" id="1069220"/>
    <lineage>
        <taxon>Bacteria</taxon>
        <taxon>Bacillati</taxon>
        <taxon>Actinomycetota</taxon>
        <taxon>Actinomycetes</taxon>
        <taxon>Mycobacteriales</taxon>
        <taxon>Mycobacteriaceae</taxon>
        <taxon>Mycolicibacillus</taxon>
    </lineage>
</organism>
<evidence type="ECO:0000313" key="2">
    <source>
        <dbReference type="Proteomes" id="UP000193577"/>
    </source>
</evidence>
<dbReference type="Proteomes" id="UP000193577">
    <property type="component" value="Unassembled WGS sequence"/>
</dbReference>
<name>A0A7I7SGN6_9MYCO</name>
<accession>A0A7I7SGN6</accession>
<dbReference type="EMBL" id="NCXO01000016">
    <property type="protein sequence ID" value="OSC33826.1"/>
    <property type="molecule type" value="Genomic_DNA"/>
</dbReference>
<evidence type="ECO:0000313" key="1">
    <source>
        <dbReference type="EMBL" id="OSC33826.1"/>
    </source>
</evidence>
<protein>
    <submittedName>
        <fullName evidence="1">Uncharacterized protein</fullName>
    </submittedName>
</protein>
<comment type="caution">
    <text evidence="1">The sequence shown here is derived from an EMBL/GenBank/DDBJ whole genome shotgun (WGS) entry which is preliminary data.</text>
</comment>